<name>A0AA86RV10_9FABA</name>
<dbReference type="EMBL" id="OY731399">
    <property type="protein sequence ID" value="CAJ1931459.1"/>
    <property type="molecule type" value="Genomic_DNA"/>
</dbReference>
<evidence type="ECO:0000313" key="1">
    <source>
        <dbReference type="EMBL" id="CAJ1931459.1"/>
    </source>
</evidence>
<evidence type="ECO:0000313" key="2">
    <source>
        <dbReference type="Proteomes" id="UP001189624"/>
    </source>
</evidence>
<keyword evidence="2" id="KW-1185">Reference proteome</keyword>
<dbReference type="AlphaFoldDB" id="A0AA86RV10"/>
<dbReference type="Proteomes" id="UP001189624">
    <property type="component" value="Chromosome 2"/>
</dbReference>
<sequence>MSRNCSIFATYKCSVVTAIEHKCCKKLGLPNPSSIRDNVFDWHKANRYNLNVLPNFHGGKDWEVWKIIILIFESKILLGSLEDDAGIMKRSLVNLALVSRESLAKLV</sequence>
<reference evidence="1" key="1">
    <citation type="submission" date="2023-10" db="EMBL/GenBank/DDBJ databases">
        <authorList>
            <person name="Domelevo Entfellner J.-B."/>
        </authorList>
    </citation>
    <scope>NUCLEOTIDE SEQUENCE</scope>
</reference>
<dbReference type="Gramene" id="rna-AYBTSS11_LOCUS5265">
    <property type="protein sequence ID" value="CAJ1931459.1"/>
    <property type="gene ID" value="gene-AYBTSS11_LOCUS5265"/>
</dbReference>
<proteinExistence type="predicted"/>
<organism evidence="1 2">
    <name type="scientific">Sphenostylis stenocarpa</name>
    <dbReference type="NCBI Taxonomy" id="92480"/>
    <lineage>
        <taxon>Eukaryota</taxon>
        <taxon>Viridiplantae</taxon>
        <taxon>Streptophyta</taxon>
        <taxon>Embryophyta</taxon>
        <taxon>Tracheophyta</taxon>
        <taxon>Spermatophyta</taxon>
        <taxon>Magnoliopsida</taxon>
        <taxon>eudicotyledons</taxon>
        <taxon>Gunneridae</taxon>
        <taxon>Pentapetalae</taxon>
        <taxon>rosids</taxon>
        <taxon>fabids</taxon>
        <taxon>Fabales</taxon>
        <taxon>Fabaceae</taxon>
        <taxon>Papilionoideae</taxon>
        <taxon>50 kb inversion clade</taxon>
        <taxon>NPAAA clade</taxon>
        <taxon>indigoferoid/millettioid clade</taxon>
        <taxon>Phaseoleae</taxon>
        <taxon>Sphenostylis</taxon>
    </lineage>
</organism>
<accession>A0AA86RV10</accession>
<gene>
    <name evidence="1" type="ORF">AYBTSS11_LOCUS5265</name>
</gene>
<protein>
    <submittedName>
        <fullName evidence="1">Uncharacterized protein</fullName>
    </submittedName>
</protein>